<dbReference type="Pfam" id="PF04167">
    <property type="entry name" value="DUF402"/>
    <property type="match status" value="1"/>
</dbReference>
<gene>
    <name evidence="3" type="ORF">EFBL_2979</name>
</gene>
<organism evidence="3 4">
    <name type="scientific">Effusibacillus lacus</name>
    <dbReference type="NCBI Taxonomy" id="1348429"/>
    <lineage>
        <taxon>Bacteria</taxon>
        <taxon>Bacillati</taxon>
        <taxon>Bacillota</taxon>
        <taxon>Bacilli</taxon>
        <taxon>Bacillales</taxon>
        <taxon>Alicyclobacillaceae</taxon>
        <taxon>Effusibacillus</taxon>
    </lineage>
</organism>
<comment type="caution">
    <text evidence="3">The sequence shown here is derived from an EMBL/GenBank/DDBJ whole genome shotgun (WGS) entry which is preliminary data.</text>
</comment>
<dbReference type="AlphaFoldDB" id="A0A292YRC5"/>
<proteinExistence type="predicted"/>
<evidence type="ECO:0000313" key="3">
    <source>
        <dbReference type="EMBL" id="GAX91313.1"/>
    </source>
</evidence>
<dbReference type="PANTHER" id="PTHR39159">
    <property type="match status" value="1"/>
</dbReference>
<dbReference type="InterPro" id="IPR007295">
    <property type="entry name" value="DUF402"/>
</dbReference>
<sequence length="163" mass="18987">MRKVTIISTKHNEARHRVWESAWVKAENPLLLLIPAHTPVYNPDGSVWSSPYGVEAHFSPAHWFNAFVLKKEEGTEWYCNVASPAQYDAEAGIVRFVDYDLDVYVYADGTHKVLDREEFEENSRVMGYPQEVRERVEQGLQELLRAIHERRGPFKDSNQRTRL</sequence>
<dbReference type="OrthoDB" id="1645325at2"/>
<name>A0A292YRC5_9BACL</name>
<dbReference type="GO" id="GO:0016787">
    <property type="term" value="F:hydrolase activity"/>
    <property type="evidence" value="ECO:0007669"/>
    <property type="project" value="UniProtKB-KW"/>
</dbReference>
<dbReference type="Gene3D" id="2.40.380.10">
    <property type="entry name" value="FomD-like"/>
    <property type="match status" value="1"/>
</dbReference>
<dbReference type="InterPro" id="IPR050212">
    <property type="entry name" value="Ntdp-like"/>
</dbReference>
<dbReference type="SUPFAM" id="SSF159234">
    <property type="entry name" value="FomD-like"/>
    <property type="match status" value="1"/>
</dbReference>
<dbReference type="InterPro" id="IPR035930">
    <property type="entry name" value="FomD-like_sf"/>
</dbReference>
<evidence type="ECO:0000259" key="2">
    <source>
        <dbReference type="Pfam" id="PF04167"/>
    </source>
</evidence>
<feature type="domain" description="DUF402" evidence="2">
    <location>
        <begin position="14"/>
        <end position="151"/>
    </location>
</feature>
<keyword evidence="4" id="KW-1185">Reference proteome</keyword>
<dbReference type="RefSeq" id="WP_096183029.1">
    <property type="nucleotide sequence ID" value="NZ_BDUF01000086.1"/>
</dbReference>
<dbReference type="EMBL" id="BDUF01000086">
    <property type="protein sequence ID" value="GAX91313.1"/>
    <property type="molecule type" value="Genomic_DNA"/>
</dbReference>
<reference evidence="4" key="1">
    <citation type="submission" date="2017-07" db="EMBL/GenBank/DDBJ databases">
        <title>Draft genome sequence of Effusibacillus lacus strain skLN1.</title>
        <authorList>
            <person name="Watanabe M."/>
            <person name="Kojima H."/>
            <person name="Fukui M."/>
        </authorList>
    </citation>
    <scope>NUCLEOTIDE SEQUENCE [LARGE SCALE GENOMIC DNA]</scope>
    <source>
        <strain evidence="4">skLN1</strain>
    </source>
</reference>
<accession>A0A292YRC5</accession>
<evidence type="ECO:0000256" key="1">
    <source>
        <dbReference type="ARBA" id="ARBA00022801"/>
    </source>
</evidence>
<dbReference type="PANTHER" id="PTHR39159:SF1">
    <property type="entry name" value="UPF0374 PROTEIN YGAC"/>
    <property type="match status" value="1"/>
</dbReference>
<evidence type="ECO:0000313" key="4">
    <source>
        <dbReference type="Proteomes" id="UP000217785"/>
    </source>
</evidence>
<protein>
    <recommendedName>
        <fullName evidence="2">DUF402 domain-containing protein</fullName>
    </recommendedName>
</protein>
<dbReference type="Proteomes" id="UP000217785">
    <property type="component" value="Unassembled WGS sequence"/>
</dbReference>
<keyword evidence="1" id="KW-0378">Hydrolase</keyword>